<evidence type="ECO:0000256" key="3">
    <source>
        <dbReference type="ARBA" id="ARBA00022946"/>
    </source>
</evidence>
<keyword evidence="6" id="KW-0687">Ribonucleoprotein</keyword>
<dbReference type="VEuPathDB" id="FungiDB:I7I53_01880"/>
<dbReference type="PANTHER" id="PTHR21026:SF2">
    <property type="entry name" value="LARGE RIBOSOMAL SUBUNIT PROTEIN BL32M"/>
    <property type="match status" value="1"/>
</dbReference>
<evidence type="ECO:0000256" key="1">
    <source>
        <dbReference type="ARBA" id="ARBA00004173"/>
    </source>
</evidence>
<name>A0A8A1LK23_AJEC8</name>
<dbReference type="PANTHER" id="PTHR21026">
    <property type="entry name" value="39S RIBOSOMAL PROTEIN L32, MITOCHONDRIAL"/>
    <property type="match status" value="1"/>
</dbReference>
<sequence>MSSLAFSSASMLSRLFPRLSLQFPHTTSQLLRYNHAPNALLTVAAAAAAPASIVIEIPSLLSDIWDSVLRAVPKKKTSHMKKRHRQMAGKALKDHLDLNTCSSCGQPKRAHLLCPTCVSEIKQEWREAEKKADKSS</sequence>
<dbReference type="NCBIfam" id="TIGR01031">
    <property type="entry name" value="rpmF_bact"/>
    <property type="match status" value="1"/>
</dbReference>
<protein>
    <recommendedName>
        <fullName evidence="7">Large ribosomal subunit protein bL32m</fullName>
    </recommendedName>
</protein>
<gene>
    <name evidence="8" type="ORF">I7I53_01880</name>
</gene>
<dbReference type="InterPro" id="IPR051991">
    <property type="entry name" value="Mitoribosomal_protein_bL32"/>
</dbReference>
<evidence type="ECO:0000256" key="5">
    <source>
        <dbReference type="ARBA" id="ARBA00023128"/>
    </source>
</evidence>
<evidence type="ECO:0000256" key="7">
    <source>
        <dbReference type="ARBA" id="ARBA00039935"/>
    </source>
</evidence>
<keyword evidence="3" id="KW-0809">Transit peptide</keyword>
<evidence type="ECO:0000256" key="4">
    <source>
        <dbReference type="ARBA" id="ARBA00022980"/>
    </source>
</evidence>
<dbReference type="EMBL" id="CP069104">
    <property type="protein sequence ID" value="QSS54359.1"/>
    <property type="molecule type" value="Genomic_DNA"/>
</dbReference>
<dbReference type="GO" id="GO:0006412">
    <property type="term" value="P:translation"/>
    <property type="evidence" value="ECO:0007669"/>
    <property type="project" value="InterPro"/>
</dbReference>
<comment type="subcellular location">
    <subcellularLocation>
        <location evidence="1">Mitochondrion</location>
    </subcellularLocation>
</comment>
<evidence type="ECO:0000256" key="2">
    <source>
        <dbReference type="ARBA" id="ARBA00008560"/>
    </source>
</evidence>
<dbReference type="AlphaFoldDB" id="A0A8A1LK23"/>
<accession>A0A8A1LK23</accession>
<proteinExistence type="inferred from homology"/>
<evidence type="ECO:0000313" key="9">
    <source>
        <dbReference type="Proteomes" id="UP000663419"/>
    </source>
</evidence>
<dbReference type="Proteomes" id="UP000663419">
    <property type="component" value="Chromosome 3"/>
</dbReference>
<evidence type="ECO:0000256" key="6">
    <source>
        <dbReference type="ARBA" id="ARBA00023274"/>
    </source>
</evidence>
<dbReference type="GO" id="GO:0003735">
    <property type="term" value="F:structural constituent of ribosome"/>
    <property type="evidence" value="ECO:0007669"/>
    <property type="project" value="InterPro"/>
</dbReference>
<dbReference type="InterPro" id="IPR002677">
    <property type="entry name" value="Ribosomal_bL32"/>
</dbReference>
<dbReference type="Pfam" id="PF01783">
    <property type="entry name" value="Ribosomal_L32p"/>
    <property type="match status" value="1"/>
</dbReference>
<dbReference type="GO" id="GO:0005762">
    <property type="term" value="C:mitochondrial large ribosomal subunit"/>
    <property type="evidence" value="ECO:0007669"/>
    <property type="project" value="TreeGrafter"/>
</dbReference>
<organism evidence="8 9">
    <name type="scientific">Ajellomyces capsulatus (strain H88)</name>
    <name type="common">Darling's disease fungus</name>
    <name type="synonym">Histoplasma capsulatum</name>
    <dbReference type="NCBI Taxonomy" id="544711"/>
    <lineage>
        <taxon>Eukaryota</taxon>
        <taxon>Fungi</taxon>
        <taxon>Dikarya</taxon>
        <taxon>Ascomycota</taxon>
        <taxon>Pezizomycotina</taxon>
        <taxon>Eurotiomycetes</taxon>
        <taxon>Eurotiomycetidae</taxon>
        <taxon>Onygenales</taxon>
        <taxon>Ajellomycetaceae</taxon>
        <taxon>Histoplasma</taxon>
    </lineage>
</organism>
<keyword evidence="4" id="KW-0689">Ribosomal protein</keyword>
<reference evidence="8" key="1">
    <citation type="submission" date="2021-01" db="EMBL/GenBank/DDBJ databases">
        <title>Chromosome-level genome assembly of a human fungal pathogen reveals clustering of transcriptionally co-regulated genes.</title>
        <authorList>
            <person name="Voorhies M."/>
            <person name="Cohen S."/>
            <person name="Shea T.P."/>
            <person name="Petrus S."/>
            <person name="Munoz J.F."/>
            <person name="Poplawski S."/>
            <person name="Goldman W.E."/>
            <person name="Michael T."/>
            <person name="Cuomo C.A."/>
            <person name="Sil A."/>
            <person name="Beyhan S."/>
        </authorList>
    </citation>
    <scope>NUCLEOTIDE SEQUENCE</scope>
    <source>
        <strain evidence="8">H88</strain>
    </source>
</reference>
<evidence type="ECO:0000313" key="8">
    <source>
        <dbReference type="EMBL" id="QSS54359.1"/>
    </source>
</evidence>
<keyword evidence="5" id="KW-0496">Mitochondrion</keyword>
<comment type="similarity">
    <text evidence="2">Belongs to the bacterial ribosomal protein bL32 family.</text>
</comment>
<dbReference type="SUPFAM" id="SSF57829">
    <property type="entry name" value="Zn-binding ribosomal proteins"/>
    <property type="match status" value="1"/>
</dbReference>
<dbReference type="InterPro" id="IPR011332">
    <property type="entry name" value="Ribosomal_zn-bd"/>
</dbReference>